<evidence type="ECO:0000256" key="3">
    <source>
        <dbReference type="ARBA" id="ARBA00022771"/>
    </source>
</evidence>
<sequence length="231" mass="26218">KSTVYAFFRAEPEIEFAKDHSAAYLIFQCTNCGDKIRQGSKTGDRASTGNMREHVKKCWGEESLVAVKDSSLEQARAAVKESKKTKQTTLTKKSGRYPSFQCPPQPHLVHSVVTARWVAESARPFLIVRDRGYRWLQKEGRPQHFVPSNETVARDVKKLYVASKRQLAKELQAYEFLVPIELDCWSSPNHHAFMSIMAKILRRGKDGKEELTSVMLNFAELPCSHSGENMA</sequence>
<keyword evidence="5" id="KW-0539">Nucleus</keyword>
<keyword evidence="3" id="KW-0863">Zinc-finger</keyword>
<evidence type="ECO:0000313" key="6">
    <source>
        <dbReference type="EMBL" id="KAJ3833427.1"/>
    </source>
</evidence>
<proteinExistence type="predicted"/>
<evidence type="ECO:0000256" key="5">
    <source>
        <dbReference type="ARBA" id="ARBA00023242"/>
    </source>
</evidence>
<evidence type="ECO:0008006" key="8">
    <source>
        <dbReference type="Google" id="ProtNLM"/>
    </source>
</evidence>
<name>A0AA38U6T8_9AGAR</name>
<evidence type="ECO:0000256" key="4">
    <source>
        <dbReference type="ARBA" id="ARBA00022833"/>
    </source>
</evidence>
<comment type="caution">
    <text evidence="6">The sequence shown here is derived from an EMBL/GenBank/DDBJ whole genome shotgun (WGS) entry which is preliminary data.</text>
</comment>
<keyword evidence="7" id="KW-1185">Reference proteome</keyword>
<feature type="non-terminal residue" evidence="6">
    <location>
        <position position="231"/>
    </location>
</feature>
<comment type="subcellular location">
    <subcellularLocation>
        <location evidence="1">Nucleus</location>
    </subcellularLocation>
</comment>
<dbReference type="GO" id="GO:0005634">
    <property type="term" value="C:nucleus"/>
    <property type="evidence" value="ECO:0007669"/>
    <property type="project" value="UniProtKB-SubCell"/>
</dbReference>
<dbReference type="Proteomes" id="UP001163846">
    <property type="component" value="Unassembled WGS sequence"/>
</dbReference>
<reference evidence="6" key="1">
    <citation type="submission" date="2022-08" db="EMBL/GenBank/DDBJ databases">
        <authorList>
            <consortium name="DOE Joint Genome Institute"/>
            <person name="Min B."/>
            <person name="Riley R."/>
            <person name="Sierra-Patev S."/>
            <person name="Naranjo-Ortiz M."/>
            <person name="Looney B."/>
            <person name="Konkel Z."/>
            <person name="Slot J.C."/>
            <person name="Sakamoto Y."/>
            <person name="Steenwyk J.L."/>
            <person name="Rokas A."/>
            <person name="Carro J."/>
            <person name="Camarero S."/>
            <person name="Ferreira P."/>
            <person name="Molpeceres G."/>
            <person name="Ruiz-Duenas F.J."/>
            <person name="Serrano A."/>
            <person name="Henrissat B."/>
            <person name="Drula E."/>
            <person name="Hughes K.W."/>
            <person name="Mata J.L."/>
            <person name="Ishikawa N.K."/>
            <person name="Vargas-Isla R."/>
            <person name="Ushijima S."/>
            <person name="Smith C.A."/>
            <person name="Ahrendt S."/>
            <person name="Andreopoulos W."/>
            <person name="He G."/>
            <person name="Labutti K."/>
            <person name="Lipzen A."/>
            <person name="Ng V."/>
            <person name="Sandor L."/>
            <person name="Barry K."/>
            <person name="Martinez A.T."/>
            <person name="Xiao Y."/>
            <person name="Gibbons J.G."/>
            <person name="Terashima K."/>
            <person name="Hibbett D.S."/>
            <person name="Grigoriev I.V."/>
        </authorList>
    </citation>
    <scope>NUCLEOTIDE SEQUENCE</scope>
    <source>
        <strain evidence="6">TFB9207</strain>
    </source>
</reference>
<dbReference type="GO" id="GO:0008270">
    <property type="term" value="F:zinc ion binding"/>
    <property type="evidence" value="ECO:0007669"/>
    <property type="project" value="UniProtKB-KW"/>
</dbReference>
<dbReference type="SUPFAM" id="SSF140996">
    <property type="entry name" value="Hermes dimerisation domain"/>
    <property type="match status" value="1"/>
</dbReference>
<dbReference type="PANTHER" id="PTHR46481">
    <property type="entry name" value="ZINC FINGER BED DOMAIN-CONTAINING PROTEIN 4"/>
    <property type="match status" value="1"/>
</dbReference>
<dbReference type="AlphaFoldDB" id="A0AA38U6T8"/>
<keyword evidence="4" id="KW-0862">Zinc</keyword>
<accession>A0AA38U6T8</accession>
<protein>
    <recommendedName>
        <fullName evidence="8">BED-type domain-containing protein</fullName>
    </recommendedName>
</protein>
<keyword evidence="2" id="KW-0479">Metal-binding</keyword>
<evidence type="ECO:0000256" key="1">
    <source>
        <dbReference type="ARBA" id="ARBA00004123"/>
    </source>
</evidence>
<evidence type="ECO:0000256" key="2">
    <source>
        <dbReference type="ARBA" id="ARBA00022723"/>
    </source>
</evidence>
<dbReference type="PANTHER" id="PTHR46481:SF10">
    <property type="entry name" value="ZINC FINGER BED DOMAIN-CONTAINING PROTEIN 39"/>
    <property type="match status" value="1"/>
</dbReference>
<dbReference type="InterPro" id="IPR052035">
    <property type="entry name" value="ZnF_BED_domain_contain"/>
</dbReference>
<evidence type="ECO:0000313" key="7">
    <source>
        <dbReference type="Proteomes" id="UP001163846"/>
    </source>
</evidence>
<gene>
    <name evidence="6" type="ORF">F5878DRAFT_509578</name>
</gene>
<dbReference type="EMBL" id="MU806698">
    <property type="protein sequence ID" value="KAJ3833427.1"/>
    <property type="molecule type" value="Genomic_DNA"/>
</dbReference>
<organism evidence="6 7">
    <name type="scientific">Lentinula raphanica</name>
    <dbReference type="NCBI Taxonomy" id="153919"/>
    <lineage>
        <taxon>Eukaryota</taxon>
        <taxon>Fungi</taxon>
        <taxon>Dikarya</taxon>
        <taxon>Basidiomycota</taxon>
        <taxon>Agaricomycotina</taxon>
        <taxon>Agaricomycetes</taxon>
        <taxon>Agaricomycetidae</taxon>
        <taxon>Agaricales</taxon>
        <taxon>Marasmiineae</taxon>
        <taxon>Omphalotaceae</taxon>
        <taxon>Lentinula</taxon>
    </lineage>
</organism>
<feature type="non-terminal residue" evidence="6">
    <location>
        <position position="1"/>
    </location>
</feature>